<keyword evidence="6" id="KW-1185">Reference proteome</keyword>
<dbReference type="EC" id="2.4.1.-" evidence="4"/>
<accession>A0A9D5BU59</accession>
<dbReference type="CDD" id="cd03784">
    <property type="entry name" value="GT1_Gtf-like"/>
    <property type="match status" value="1"/>
</dbReference>
<dbReference type="PROSITE" id="PS00375">
    <property type="entry name" value="UDPGT"/>
    <property type="match status" value="1"/>
</dbReference>
<sequence length="504" mass="55201">MTISTASAAAINEEKKEQILIFPFMAHGHTIPLLYLAAELSTRNLQVTVITTQGNATSLRRQLPSSVHLTLFPFPQSPLLPTGVESTDLLPSLDLHSAFVAATTLLRPNFHHLLLDLHSRNSLPLCVISDFFLPWTLDVCCLFSVPRIVFHGMSAFSMYLCKAICLHQPQNLAGVISEEEPFTVPGAPLDFRVTLSDVPKDLHDLSDSPDPAMQFIIEASCSDVNSWGVIVNSFAELDGRWHKPLESMYVAGARSWLVGPLSLHSEASLPCINGGDECLRWLNGKPKGSVVYVSFGTQAHVEREQLEEVAYGLEMAGWDYLWVVRDVSFRPPEAAGKKGKIVAWASQSAVLQHEAVGGFVSHCGWNSALESIAAGKPLLAWPMIAEQRLNAKFLAEELRVGMRIGNAAGENHGVVSREVVEKGVREMMADGEMRNKAEMFGRMARNAVRDGGSSRQTLTELIEELRGVQARKDIGAGNGPGEMKQEKVLVQDGVARWGEDCLIS</sequence>
<name>A0A9D5BU59_9LILI</name>
<gene>
    <name evidence="5" type="ORF">J5N97_001254</name>
</gene>
<evidence type="ECO:0000256" key="3">
    <source>
        <dbReference type="RuleBase" id="RU003718"/>
    </source>
</evidence>
<dbReference type="InterPro" id="IPR035595">
    <property type="entry name" value="UDP_glycos_trans_CS"/>
</dbReference>
<dbReference type="InterPro" id="IPR002213">
    <property type="entry name" value="UDP_glucos_trans"/>
</dbReference>
<dbReference type="AlphaFoldDB" id="A0A9D5BU59"/>
<protein>
    <recommendedName>
        <fullName evidence="4">Glycosyltransferase</fullName>
        <ecNumber evidence="4">2.4.1.-</ecNumber>
    </recommendedName>
</protein>
<dbReference type="PANTHER" id="PTHR48047:SF107">
    <property type="entry name" value="UDP-GLYCOSYLTRANSFERASE 92A1-LIKE"/>
    <property type="match status" value="1"/>
</dbReference>
<evidence type="ECO:0000256" key="4">
    <source>
        <dbReference type="RuleBase" id="RU362057"/>
    </source>
</evidence>
<dbReference type="SUPFAM" id="SSF53756">
    <property type="entry name" value="UDP-Glycosyltransferase/glycogen phosphorylase"/>
    <property type="match status" value="1"/>
</dbReference>
<dbReference type="Proteomes" id="UP001085076">
    <property type="component" value="Unassembled WGS sequence"/>
</dbReference>
<comment type="caution">
    <text evidence="5">The sequence shown here is derived from an EMBL/GenBank/DDBJ whole genome shotgun (WGS) entry which is preliminary data.</text>
</comment>
<dbReference type="OrthoDB" id="5835829at2759"/>
<proteinExistence type="inferred from homology"/>
<dbReference type="PANTHER" id="PTHR48047">
    <property type="entry name" value="GLYCOSYLTRANSFERASE"/>
    <property type="match status" value="1"/>
</dbReference>
<dbReference type="Pfam" id="PF00201">
    <property type="entry name" value="UDPGT"/>
    <property type="match status" value="1"/>
</dbReference>
<evidence type="ECO:0000256" key="1">
    <source>
        <dbReference type="ARBA" id="ARBA00009995"/>
    </source>
</evidence>
<evidence type="ECO:0000313" key="5">
    <source>
        <dbReference type="EMBL" id="KAJ0960849.1"/>
    </source>
</evidence>
<keyword evidence="2 3" id="KW-0808">Transferase</keyword>
<dbReference type="EMBL" id="JAGGNH010000056">
    <property type="protein sequence ID" value="KAJ0960849.1"/>
    <property type="molecule type" value="Genomic_DNA"/>
</dbReference>
<dbReference type="Gene3D" id="3.40.50.2000">
    <property type="entry name" value="Glycogen Phosphorylase B"/>
    <property type="match status" value="2"/>
</dbReference>
<dbReference type="FunFam" id="3.40.50.2000:FF:000056">
    <property type="entry name" value="Glycosyltransferase"/>
    <property type="match status" value="1"/>
</dbReference>
<reference evidence="5 6" key="1">
    <citation type="journal article" date="2022" name="Hortic Res">
        <title>The genome of Dioscorea zingiberensis sheds light on the biosynthesis, origin and evolution of the medicinally important diosgenin saponins.</title>
        <authorList>
            <person name="Li Y."/>
            <person name="Tan C."/>
            <person name="Li Z."/>
            <person name="Guo J."/>
            <person name="Li S."/>
            <person name="Chen X."/>
            <person name="Wang C."/>
            <person name="Dai X."/>
            <person name="Yang H."/>
            <person name="Song W."/>
            <person name="Hou L."/>
            <person name="Xu J."/>
            <person name="Tong Z."/>
            <person name="Xu A."/>
            <person name="Yuan X."/>
            <person name="Wang W."/>
            <person name="Yang Q."/>
            <person name="Chen L."/>
            <person name="Sun Z."/>
            <person name="Wang K."/>
            <person name="Pan B."/>
            <person name="Chen J."/>
            <person name="Bao Y."/>
            <person name="Liu F."/>
            <person name="Qi X."/>
            <person name="Gang D.R."/>
            <person name="Wen J."/>
            <person name="Li J."/>
        </authorList>
    </citation>
    <scope>NUCLEOTIDE SEQUENCE [LARGE SCALE GENOMIC DNA]</scope>
    <source>
        <strain evidence="5">Dzin_1.0</strain>
    </source>
</reference>
<organism evidence="5 6">
    <name type="scientific">Dioscorea zingiberensis</name>
    <dbReference type="NCBI Taxonomy" id="325984"/>
    <lineage>
        <taxon>Eukaryota</taxon>
        <taxon>Viridiplantae</taxon>
        <taxon>Streptophyta</taxon>
        <taxon>Embryophyta</taxon>
        <taxon>Tracheophyta</taxon>
        <taxon>Spermatophyta</taxon>
        <taxon>Magnoliopsida</taxon>
        <taxon>Liliopsida</taxon>
        <taxon>Dioscoreales</taxon>
        <taxon>Dioscoreaceae</taxon>
        <taxon>Dioscorea</taxon>
    </lineage>
</organism>
<comment type="similarity">
    <text evidence="1 3">Belongs to the UDP-glycosyltransferase family.</text>
</comment>
<evidence type="ECO:0000313" key="6">
    <source>
        <dbReference type="Proteomes" id="UP001085076"/>
    </source>
</evidence>
<keyword evidence="3" id="KW-0328">Glycosyltransferase</keyword>
<dbReference type="GO" id="GO:0035251">
    <property type="term" value="F:UDP-glucosyltransferase activity"/>
    <property type="evidence" value="ECO:0007669"/>
    <property type="project" value="TreeGrafter"/>
</dbReference>
<evidence type="ECO:0000256" key="2">
    <source>
        <dbReference type="ARBA" id="ARBA00022679"/>
    </source>
</evidence>